<keyword evidence="3" id="KW-1185">Reference proteome</keyword>
<evidence type="ECO:0008006" key="4">
    <source>
        <dbReference type="Google" id="ProtNLM"/>
    </source>
</evidence>
<dbReference type="InterPro" id="IPR023614">
    <property type="entry name" value="Porin_dom_sf"/>
</dbReference>
<dbReference type="Gene3D" id="2.40.160.10">
    <property type="entry name" value="Porin"/>
    <property type="match status" value="1"/>
</dbReference>
<reference evidence="2 3" key="1">
    <citation type="submission" date="2018-12" db="EMBL/GenBank/DDBJ databases">
        <title>Vibrio sp. isolated from China Sea.</title>
        <authorList>
            <person name="Li Y."/>
        </authorList>
    </citation>
    <scope>NUCLEOTIDE SEQUENCE [LARGE SCALE GENOMIC DNA]</scope>
    <source>
        <strain evidence="2 3">BEI207</strain>
    </source>
</reference>
<protein>
    <recommendedName>
        <fullName evidence="4">Porin</fullName>
    </recommendedName>
</protein>
<organism evidence="2 3">
    <name type="scientific">Vibrio aquaticus</name>
    <dbReference type="NCBI Taxonomy" id="2496559"/>
    <lineage>
        <taxon>Bacteria</taxon>
        <taxon>Pseudomonadati</taxon>
        <taxon>Pseudomonadota</taxon>
        <taxon>Gammaproteobacteria</taxon>
        <taxon>Vibrionales</taxon>
        <taxon>Vibrionaceae</taxon>
        <taxon>Vibrio</taxon>
    </lineage>
</organism>
<proteinExistence type="predicted"/>
<gene>
    <name evidence="2" type="ORF">EJ063_11730</name>
</gene>
<dbReference type="RefSeq" id="WP_126574464.1">
    <property type="nucleotide sequence ID" value="NZ_RXZH01000004.1"/>
</dbReference>
<accession>A0A3S0MIR3</accession>
<keyword evidence="1" id="KW-0732">Signal</keyword>
<dbReference type="EMBL" id="RXZH01000004">
    <property type="protein sequence ID" value="RTZ15737.1"/>
    <property type="molecule type" value="Genomic_DNA"/>
</dbReference>
<dbReference type="Proteomes" id="UP000268973">
    <property type="component" value="Unassembled WGS sequence"/>
</dbReference>
<dbReference type="OrthoDB" id="197869at2"/>
<evidence type="ECO:0000313" key="2">
    <source>
        <dbReference type="EMBL" id="RTZ15737.1"/>
    </source>
</evidence>
<dbReference type="SUPFAM" id="SSF56935">
    <property type="entry name" value="Porins"/>
    <property type="match status" value="1"/>
</dbReference>
<sequence>MKRNIIAAGIATALFSQAALADGDKIAQLEQQVAQLSELVASQSGTDKIRVNGFGSVSYAGADNDAGFASVEKSGDFKSDSLFGLQGTFQASDNLEATLQLVARGDENWDPDVTWAFLGYTFDNDVTVRGGLLRLPLFMLSEYLEVGYAQPWARSPEEVYGRVPITSFTGVDASYEFELEDSYLGVQLFTGSEEMTSQSELGGSGSVEDIYGAVATWSDDYWTVRGSYTIANVEDVTFPVNSPLQDIDSESGSYSSIGVRYEDGTWLLMGEATRTVVDGYFADTQAGYVTAGYVISSVMPYVSLARVETIDDEDRNALENLALSYQRTSYSVGARWDIQPGLALKGDVTYSTNFDDTNGGLSNNGYDLSKGQFSHEDSLIYTVKLDATF</sequence>
<evidence type="ECO:0000313" key="3">
    <source>
        <dbReference type="Proteomes" id="UP000268973"/>
    </source>
</evidence>
<dbReference type="AlphaFoldDB" id="A0A3S0MIR3"/>
<name>A0A3S0MIR3_9VIBR</name>
<evidence type="ECO:0000256" key="1">
    <source>
        <dbReference type="SAM" id="SignalP"/>
    </source>
</evidence>
<feature type="signal peptide" evidence="1">
    <location>
        <begin position="1"/>
        <end position="21"/>
    </location>
</feature>
<comment type="caution">
    <text evidence="2">The sequence shown here is derived from an EMBL/GenBank/DDBJ whole genome shotgun (WGS) entry which is preliminary data.</text>
</comment>
<feature type="chain" id="PRO_5018588431" description="Porin" evidence="1">
    <location>
        <begin position="22"/>
        <end position="389"/>
    </location>
</feature>